<reference evidence="4" key="1">
    <citation type="submission" date="2025-08" db="UniProtKB">
        <authorList>
            <consortium name="RefSeq"/>
        </authorList>
    </citation>
    <scope>IDENTIFICATION</scope>
    <source>
        <tissue evidence="4">Leaves</tissue>
    </source>
</reference>
<dbReference type="AlphaFoldDB" id="A0A2I4F7D0"/>
<dbReference type="STRING" id="51240.A0A2I4F7D0"/>
<comment type="similarity">
    <text evidence="1">Belongs to the plant LTP family.</text>
</comment>
<dbReference type="Pfam" id="PF14368">
    <property type="entry name" value="LTP_2"/>
    <property type="match status" value="1"/>
</dbReference>
<evidence type="ECO:0000256" key="2">
    <source>
        <dbReference type="ARBA" id="ARBA00023157"/>
    </source>
</evidence>
<dbReference type="InterPro" id="IPR000528">
    <property type="entry name" value="Plant_nsLTP"/>
</dbReference>
<dbReference type="InterPro" id="IPR016140">
    <property type="entry name" value="Bifunc_inhib/LTP/seed_store"/>
</dbReference>
<evidence type="ECO:0000313" key="4">
    <source>
        <dbReference type="RefSeq" id="XP_018827551.1"/>
    </source>
</evidence>
<proteinExistence type="inferred from homology"/>
<protein>
    <submittedName>
        <fullName evidence="4">Non-specific lipid-transfer protein A-like</fullName>
    </submittedName>
</protein>
<accession>A0A2I4F7D0</accession>
<gene>
    <name evidence="4" type="primary">LOC108996231</name>
</gene>
<dbReference type="CDD" id="cd01960">
    <property type="entry name" value="nsLTP1"/>
    <property type="match status" value="1"/>
</dbReference>
<dbReference type="Proteomes" id="UP000235220">
    <property type="component" value="Chromosome 4"/>
</dbReference>
<name>A0A2I4F7D0_JUGRE</name>
<dbReference type="OrthoDB" id="1876592at2759"/>
<dbReference type="GeneID" id="108996231"/>
<evidence type="ECO:0000313" key="3">
    <source>
        <dbReference type="Proteomes" id="UP000235220"/>
    </source>
</evidence>
<dbReference type="SUPFAM" id="SSF47699">
    <property type="entry name" value="Bifunctional inhibitor/lipid-transfer protein/seed storage 2S albumin"/>
    <property type="match status" value="1"/>
</dbReference>
<dbReference type="Gramene" id="Jr04_13500_p1">
    <property type="protein sequence ID" value="cds.Jr04_13500_p1"/>
    <property type="gene ID" value="Jr04_13500"/>
</dbReference>
<dbReference type="PRINTS" id="PR00382">
    <property type="entry name" value="LIPIDTRNSFER"/>
</dbReference>
<dbReference type="RefSeq" id="XP_018827551.1">
    <property type="nucleotide sequence ID" value="XM_018972006.2"/>
</dbReference>
<dbReference type="PANTHER" id="PTHR33076">
    <property type="entry name" value="NON-SPECIFIC LIPID-TRANSFER PROTEIN 2-RELATED"/>
    <property type="match status" value="1"/>
</dbReference>
<dbReference type="KEGG" id="jre:108996231"/>
<sequence length="121" mass="13156">MEKKRMGWSVFAFGMVIMALGASLSDAEISCTEALRSLIPCTPFLVGFGSSAPNVVCCMGVQHVFEQANTTTTRRDLCQCFQNAASQIGALPERVKELPQFCNIHVTLPINDANVNCSKIQ</sequence>
<dbReference type="InterPro" id="IPR036312">
    <property type="entry name" value="Bifun_inhib/LTP/seed_sf"/>
</dbReference>
<dbReference type="Gene3D" id="1.10.110.10">
    <property type="entry name" value="Plant lipid-transfer and hydrophobic proteins"/>
    <property type="match status" value="1"/>
</dbReference>
<dbReference type="GO" id="GO:0006869">
    <property type="term" value="P:lipid transport"/>
    <property type="evidence" value="ECO:0007669"/>
    <property type="project" value="InterPro"/>
</dbReference>
<evidence type="ECO:0000256" key="1">
    <source>
        <dbReference type="ARBA" id="ARBA00009748"/>
    </source>
</evidence>
<dbReference type="GO" id="GO:0008289">
    <property type="term" value="F:lipid binding"/>
    <property type="evidence" value="ECO:0007669"/>
    <property type="project" value="InterPro"/>
</dbReference>
<keyword evidence="3" id="KW-1185">Reference proteome</keyword>
<keyword evidence="2" id="KW-1015">Disulfide bond</keyword>
<organism evidence="3 4">
    <name type="scientific">Juglans regia</name>
    <name type="common">English walnut</name>
    <dbReference type="NCBI Taxonomy" id="51240"/>
    <lineage>
        <taxon>Eukaryota</taxon>
        <taxon>Viridiplantae</taxon>
        <taxon>Streptophyta</taxon>
        <taxon>Embryophyta</taxon>
        <taxon>Tracheophyta</taxon>
        <taxon>Spermatophyta</taxon>
        <taxon>Magnoliopsida</taxon>
        <taxon>eudicotyledons</taxon>
        <taxon>Gunneridae</taxon>
        <taxon>Pentapetalae</taxon>
        <taxon>rosids</taxon>
        <taxon>fabids</taxon>
        <taxon>Fagales</taxon>
        <taxon>Juglandaceae</taxon>
        <taxon>Juglans</taxon>
    </lineage>
</organism>